<sequence length="376" mass="44300">MKTTYKNEQLKRRFYEWLKNSKQFSDETLKSYEKAIWLWEDFTSKDDFGNFSKTMAGAFKEWLKNKKKTNSEDNISLSYCYDILRFLKTFFEWVSKQAGYKSKIDQTAIDYLNLTRKEVSKATQPKTVKYPVLEDIKRVIENIKGTSEIEKRDKALFSLAFLTGARISAIMTLPMKSFDRNNLVLYQDPAFGVQTKFSKKIVSSLIPFSYKETLDYFLEWFDYLEKEKGFKADDPIFPATKIENGKENINYYNTEEIENKQLKNSSSLRAIFKKRFEQAGVKYYHPHTFRHWWVKEMSKLPLTEEEKKAISQSLGHENTGTTFGSYGYGKIDENKQIDIIKNIDFEGRKREIKYSLSKEDIKQLVAEAMKKEDPNA</sequence>
<dbReference type="GO" id="GO:0006310">
    <property type="term" value="P:DNA recombination"/>
    <property type="evidence" value="ECO:0007669"/>
    <property type="project" value="UniProtKB-KW"/>
</dbReference>
<dbReference type="PANTHER" id="PTHR30349">
    <property type="entry name" value="PHAGE INTEGRASE-RELATED"/>
    <property type="match status" value="1"/>
</dbReference>
<dbReference type="GO" id="GO:0003677">
    <property type="term" value="F:DNA binding"/>
    <property type="evidence" value="ECO:0007669"/>
    <property type="project" value="InterPro"/>
</dbReference>
<protein>
    <recommendedName>
        <fullName evidence="2">Tyr recombinase domain-containing protein</fullName>
    </recommendedName>
</protein>
<dbReference type="CDD" id="cd00397">
    <property type="entry name" value="DNA_BRE_C"/>
    <property type="match status" value="1"/>
</dbReference>
<dbReference type="Pfam" id="PF00589">
    <property type="entry name" value="Phage_integrase"/>
    <property type="match status" value="1"/>
</dbReference>
<reference evidence="3 4" key="1">
    <citation type="journal article" date="2016" name="Nat. Commun.">
        <title>Thousands of microbial genomes shed light on interconnected biogeochemical processes in an aquifer system.</title>
        <authorList>
            <person name="Anantharaman K."/>
            <person name="Brown C.T."/>
            <person name="Hug L.A."/>
            <person name="Sharon I."/>
            <person name="Castelle C.J."/>
            <person name="Probst A.J."/>
            <person name="Thomas B.C."/>
            <person name="Singh A."/>
            <person name="Wilkins M.J."/>
            <person name="Karaoz U."/>
            <person name="Brodie E.L."/>
            <person name="Williams K.H."/>
            <person name="Hubbard S.S."/>
            <person name="Banfield J.F."/>
        </authorList>
    </citation>
    <scope>NUCLEOTIDE SEQUENCE [LARGE SCALE GENOMIC DNA]</scope>
</reference>
<dbReference type="InterPro" id="IPR011010">
    <property type="entry name" value="DNA_brk_join_enz"/>
</dbReference>
<organism evidence="3 4">
    <name type="scientific">Candidatus Staskawiczbacteria bacterium RIFCSPLOWO2_01_FULL_33_9</name>
    <dbReference type="NCBI Taxonomy" id="1802211"/>
    <lineage>
        <taxon>Bacteria</taxon>
        <taxon>Candidatus Staskawicziibacteriota</taxon>
    </lineage>
</organism>
<dbReference type="PROSITE" id="PS51898">
    <property type="entry name" value="TYR_RECOMBINASE"/>
    <property type="match status" value="1"/>
</dbReference>
<dbReference type="SUPFAM" id="SSF56349">
    <property type="entry name" value="DNA breaking-rejoining enzymes"/>
    <property type="match status" value="1"/>
</dbReference>
<dbReference type="EMBL" id="MHOX01000031">
    <property type="protein sequence ID" value="OGZ70252.1"/>
    <property type="molecule type" value="Genomic_DNA"/>
</dbReference>
<keyword evidence="1" id="KW-0233">DNA recombination</keyword>
<dbReference type="InterPro" id="IPR050090">
    <property type="entry name" value="Tyrosine_recombinase_XerCD"/>
</dbReference>
<feature type="domain" description="Tyr recombinase" evidence="2">
    <location>
        <begin position="126"/>
        <end position="341"/>
    </location>
</feature>
<dbReference type="InterPro" id="IPR013762">
    <property type="entry name" value="Integrase-like_cat_sf"/>
</dbReference>
<accession>A0A1G2I608</accession>
<evidence type="ECO:0000313" key="4">
    <source>
        <dbReference type="Proteomes" id="UP000176308"/>
    </source>
</evidence>
<proteinExistence type="predicted"/>
<gene>
    <name evidence="3" type="ORF">A2904_01135</name>
</gene>
<dbReference type="AlphaFoldDB" id="A0A1G2I608"/>
<dbReference type="Gene3D" id="1.10.443.10">
    <property type="entry name" value="Intergrase catalytic core"/>
    <property type="match status" value="1"/>
</dbReference>
<evidence type="ECO:0000313" key="3">
    <source>
        <dbReference type="EMBL" id="OGZ70252.1"/>
    </source>
</evidence>
<dbReference type="GO" id="GO:0015074">
    <property type="term" value="P:DNA integration"/>
    <property type="evidence" value="ECO:0007669"/>
    <property type="project" value="InterPro"/>
</dbReference>
<dbReference type="InterPro" id="IPR002104">
    <property type="entry name" value="Integrase_catalytic"/>
</dbReference>
<name>A0A1G2I608_9BACT</name>
<evidence type="ECO:0000259" key="2">
    <source>
        <dbReference type="PROSITE" id="PS51898"/>
    </source>
</evidence>
<evidence type="ECO:0000256" key="1">
    <source>
        <dbReference type="ARBA" id="ARBA00023172"/>
    </source>
</evidence>
<dbReference type="Proteomes" id="UP000176308">
    <property type="component" value="Unassembled WGS sequence"/>
</dbReference>
<comment type="caution">
    <text evidence="3">The sequence shown here is derived from an EMBL/GenBank/DDBJ whole genome shotgun (WGS) entry which is preliminary data.</text>
</comment>